<dbReference type="Proteomes" id="UP000044841">
    <property type="component" value="Unassembled WGS sequence"/>
</dbReference>
<evidence type="ECO:0000256" key="1">
    <source>
        <dbReference type="SAM" id="MobiDB-lite"/>
    </source>
</evidence>
<reference evidence="2 3" key="1">
    <citation type="submission" date="2015-07" db="EMBL/GenBank/DDBJ databases">
        <authorList>
            <person name="Noorani M."/>
        </authorList>
    </citation>
    <scope>NUCLEOTIDE SEQUENCE [LARGE SCALE GENOMIC DNA]</scope>
    <source>
        <strain evidence="2">BBA 69670</strain>
    </source>
</reference>
<feature type="region of interest" description="Disordered" evidence="1">
    <location>
        <begin position="1"/>
        <end position="62"/>
    </location>
</feature>
<feature type="compositionally biased region" description="Basic and acidic residues" evidence="1">
    <location>
        <begin position="185"/>
        <end position="195"/>
    </location>
</feature>
<name>A0A0K6G941_9AGAM</name>
<evidence type="ECO:0000313" key="3">
    <source>
        <dbReference type="Proteomes" id="UP000044841"/>
    </source>
</evidence>
<feature type="region of interest" description="Disordered" evidence="1">
    <location>
        <begin position="168"/>
        <end position="195"/>
    </location>
</feature>
<proteinExistence type="predicted"/>
<feature type="compositionally biased region" description="Basic and acidic residues" evidence="1">
    <location>
        <begin position="44"/>
        <end position="59"/>
    </location>
</feature>
<keyword evidence="3" id="KW-1185">Reference proteome</keyword>
<organism evidence="2 3">
    <name type="scientific">Rhizoctonia solani</name>
    <dbReference type="NCBI Taxonomy" id="456999"/>
    <lineage>
        <taxon>Eukaryota</taxon>
        <taxon>Fungi</taxon>
        <taxon>Dikarya</taxon>
        <taxon>Basidiomycota</taxon>
        <taxon>Agaricomycotina</taxon>
        <taxon>Agaricomycetes</taxon>
        <taxon>Cantharellales</taxon>
        <taxon>Ceratobasidiaceae</taxon>
        <taxon>Rhizoctonia</taxon>
    </lineage>
</organism>
<evidence type="ECO:0000313" key="2">
    <source>
        <dbReference type="EMBL" id="CUA74990.1"/>
    </source>
</evidence>
<gene>
    <name evidence="2" type="ORF">RSOLAG22IIIB_01625</name>
</gene>
<sequence length="195" mass="21549">MGGSASKSVRKLPTRAQPSWAGARTPQPLPEQFRTSKPEVMASETKDSQIESDSKDPHFMSKLSQLGQVQVPNPQLGQRLRPQSDNSFNMIRAREESEQMAASNTMPSNRVLALSLSDLLDARKSAKSTREISEIAKSYGMDVETLQNVARFINTPSVDPKDVTRVVGKDGEEKTTMVASWSDPLLDHEHQRIGS</sequence>
<accession>A0A0K6G941</accession>
<dbReference type="AlphaFoldDB" id="A0A0K6G941"/>
<dbReference type="EMBL" id="CYGV01001511">
    <property type="protein sequence ID" value="CUA74990.1"/>
    <property type="molecule type" value="Genomic_DNA"/>
</dbReference>
<protein>
    <submittedName>
        <fullName evidence="2">Uncharacterized protein</fullName>
    </submittedName>
</protein>